<dbReference type="GO" id="GO:0006508">
    <property type="term" value="P:proteolysis"/>
    <property type="evidence" value="ECO:0007669"/>
    <property type="project" value="InterPro"/>
</dbReference>
<dbReference type="Proteomes" id="UP000708208">
    <property type="component" value="Unassembled WGS sequence"/>
</dbReference>
<dbReference type="PANTHER" id="PTHR47331:SF1">
    <property type="entry name" value="GAG-LIKE PROTEIN"/>
    <property type="match status" value="1"/>
</dbReference>
<name>A0A8J2KIU9_9HEXA</name>
<feature type="non-terminal residue" evidence="1">
    <location>
        <position position="1"/>
    </location>
</feature>
<dbReference type="OrthoDB" id="8065733at2759"/>
<comment type="caution">
    <text evidence="1">The sequence shown here is derived from an EMBL/GenBank/DDBJ whole genome shotgun (WGS) entry which is preliminary data.</text>
</comment>
<dbReference type="InterPro" id="IPR001969">
    <property type="entry name" value="Aspartic_peptidase_AS"/>
</dbReference>
<accession>A0A8J2KIU9</accession>
<protein>
    <recommendedName>
        <fullName evidence="3">Peptidase A2 domain-containing protein</fullName>
    </recommendedName>
</protein>
<dbReference type="PANTHER" id="PTHR47331">
    <property type="entry name" value="PHD-TYPE DOMAIN-CONTAINING PROTEIN"/>
    <property type="match status" value="1"/>
</dbReference>
<dbReference type="AlphaFoldDB" id="A0A8J2KIU9"/>
<proteinExistence type="predicted"/>
<sequence length="426" mass="47093">MVFAHLERLFDQPPLQQESAFGLRKLIDSTNESVRALENLNHPETRRRLELSLTDKRVPTFERLIELLEQQSIALDTMSPSKGRGKPVNDPQKLKNLFRIDKGNKPVGNARVHAAAVGGKTGSPTHQCNSTTNQSQVLLATAVVEVKDNHGSLQTCRVLLDTGSQASLITASGANKLGLKRKEVHCQVTGIAASGVATANSMVSIQISSRVETEFTLTINALVLQKVTGDLPTFTCNPSGWKHLSGLRLADPLYYKTQAVDALLGADVLPEILRSNIIRGPKTAPTAQETALGWIVYGPTTTTTESKAVAHFGQFDLNSTLQRFWELEDVSSCRRFTAEEKSCEGHYESTHTRNPDGSYTVRLPFKETAEQVLGKSYESALRRFKQLERRLASNSGLKERYVAFMQDYFSMGHMELVPEEDLEIAP</sequence>
<keyword evidence="2" id="KW-1185">Reference proteome</keyword>
<organism evidence="1 2">
    <name type="scientific">Allacma fusca</name>
    <dbReference type="NCBI Taxonomy" id="39272"/>
    <lineage>
        <taxon>Eukaryota</taxon>
        <taxon>Metazoa</taxon>
        <taxon>Ecdysozoa</taxon>
        <taxon>Arthropoda</taxon>
        <taxon>Hexapoda</taxon>
        <taxon>Collembola</taxon>
        <taxon>Symphypleona</taxon>
        <taxon>Sminthuridae</taxon>
        <taxon>Allacma</taxon>
    </lineage>
</organism>
<dbReference type="Pfam" id="PF13650">
    <property type="entry name" value="Asp_protease_2"/>
    <property type="match status" value="1"/>
</dbReference>
<evidence type="ECO:0000313" key="2">
    <source>
        <dbReference type="Proteomes" id="UP000708208"/>
    </source>
</evidence>
<dbReference type="PROSITE" id="PS00141">
    <property type="entry name" value="ASP_PROTEASE"/>
    <property type="match status" value="1"/>
</dbReference>
<dbReference type="GO" id="GO:0004190">
    <property type="term" value="F:aspartic-type endopeptidase activity"/>
    <property type="evidence" value="ECO:0007669"/>
    <property type="project" value="InterPro"/>
</dbReference>
<dbReference type="EMBL" id="CAJVCH010133852">
    <property type="protein sequence ID" value="CAG7726311.1"/>
    <property type="molecule type" value="Genomic_DNA"/>
</dbReference>
<gene>
    <name evidence="1" type="ORF">AFUS01_LOCUS15229</name>
</gene>
<reference evidence="1" key="1">
    <citation type="submission" date="2021-06" db="EMBL/GenBank/DDBJ databases">
        <authorList>
            <person name="Hodson N. C."/>
            <person name="Mongue J. A."/>
            <person name="Jaron S. K."/>
        </authorList>
    </citation>
    <scope>NUCLEOTIDE SEQUENCE</scope>
</reference>
<evidence type="ECO:0000313" key="1">
    <source>
        <dbReference type="EMBL" id="CAG7726311.1"/>
    </source>
</evidence>
<evidence type="ECO:0008006" key="3">
    <source>
        <dbReference type="Google" id="ProtNLM"/>
    </source>
</evidence>